<proteinExistence type="predicted"/>
<dbReference type="InterPro" id="IPR058240">
    <property type="entry name" value="rSAM_sf"/>
</dbReference>
<comment type="caution">
    <text evidence="2">The sequence shown here is derived from an EMBL/GenBank/DDBJ whole genome shotgun (WGS) entry which is preliminary data.</text>
</comment>
<reference evidence="2 3" key="1">
    <citation type="journal article" date="2014" name="BMC Genomics">
        <title>Comparison of environmental and isolate Sulfobacillus genomes reveals diverse carbon, sulfur, nitrogen, and hydrogen metabolisms.</title>
        <authorList>
            <person name="Justice N.B."/>
            <person name="Norman A."/>
            <person name="Brown C.T."/>
            <person name="Singh A."/>
            <person name="Thomas B.C."/>
            <person name="Banfield J.F."/>
        </authorList>
    </citation>
    <scope>NUCLEOTIDE SEQUENCE [LARGE SCALE GENOMIC DNA]</scope>
    <source>
        <strain evidence="2">AMDSBA5</strain>
    </source>
</reference>
<dbReference type="EMBL" id="PXYX01000053">
    <property type="protein sequence ID" value="PSR24454.1"/>
    <property type="molecule type" value="Genomic_DNA"/>
</dbReference>
<gene>
    <name evidence="2" type="ORF">C7B47_14770</name>
</gene>
<dbReference type="InterPro" id="IPR045784">
    <property type="entry name" value="Radical_SAM_N2"/>
</dbReference>
<dbReference type="Gene3D" id="3.80.30.20">
    <property type="entry name" value="tm_1862 like domain"/>
    <property type="match status" value="1"/>
</dbReference>
<dbReference type="InterPro" id="IPR006638">
    <property type="entry name" value="Elp3/MiaA/NifB-like_rSAM"/>
</dbReference>
<dbReference type="GO" id="GO:0051536">
    <property type="term" value="F:iron-sulfur cluster binding"/>
    <property type="evidence" value="ECO:0007669"/>
    <property type="project" value="InterPro"/>
</dbReference>
<protein>
    <recommendedName>
        <fullName evidence="1">Radical SAM core domain-containing protein</fullName>
    </recommendedName>
</protein>
<sequence>MAKRTGSVAIRKKISSTVDWDNLIDYGPTPRLVRGRPNVALFNANPFNYGIANLGSQTVAQYLMERDINVYFAYADTMGHRPFLNDSAMTVAGCDVIGLSIPFEDTYLNALRMLRNAGLPVWSRERGDDMPLVVAGGLAMINPMPFSEFVDVVVIGEGREALYEIVVRYCRARQLGMSKRDALFQFVDIPGVYVPSHYRIEVDDMGYVADFECLNGHPQIESNVPLDPVEYPICSVWTSRFACYEYEDYFSIMAAMGCHKKCPFCVVGHVQGAKSGRAMTGDLDQIMSMALERRGRYGTNLIKIFFSSAFSPGDGDIHSEAIKELLERMIHYGFSCRVGSLNVKQADNEIFELLAAVGQREVTFAPETTQDLRVTIGKKYISDDKLHRLAQYANKHGFALNVYSLGALPGETDHHTRQFAKLLTSLRKEHGTQQPMYVHYNPAFMKAQTPFQYFGNTRPTEIRRKFALLQAELSQTDIQFVSVIPDAMVYYQPILALGDFEAGRVMEYLSRARGEPSEFDWQTAFSRLGFKDNRYFTAKDPERTLPWEHIGYTDHQRLKKRAAGIARAAARLQSALVDGDDQHGI</sequence>
<evidence type="ECO:0000259" key="1">
    <source>
        <dbReference type="PROSITE" id="PS51918"/>
    </source>
</evidence>
<dbReference type="PANTHER" id="PTHR42731">
    <property type="entry name" value="SLL1084 PROTEIN"/>
    <property type="match status" value="1"/>
</dbReference>
<evidence type="ECO:0000313" key="2">
    <source>
        <dbReference type="EMBL" id="PSR24454.1"/>
    </source>
</evidence>
<name>A0A2T2WQE5_SULTH</name>
<dbReference type="InterPro" id="IPR007197">
    <property type="entry name" value="rSAM"/>
</dbReference>
<dbReference type="Pfam" id="PF04055">
    <property type="entry name" value="Radical_SAM"/>
    <property type="match status" value="1"/>
</dbReference>
<dbReference type="InterPro" id="IPR023404">
    <property type="entry name" value="rSAM_horseshoe"/>
</dbReference>
<accession>A0A2T2WQE5</accession>
<evidence type="ECO:0000313" key="3">
    <source>
        <dbReference type="Proteomes" id="UP000242705"/>
    </source>
</evidence>
<dbReference type="GO" id="GO:0003824">
    <property type="term" value="F:catalytic activity"/>
    <property type="evidence" value="ECO:0007669"/>
    <property type="project" value="InterPro"/>
</dbReference>
<dbReference type="CDD" id="cd02065">
    <property type="entry name" value="B12-binding_like"/>
    <property type="match status" value="1"/>
</dbReference>
<feature type="domain" description="Radical SAM core" evidence="1">
    <location>
        <begin position="242"/>
        <end position="485"/>
    </location>
</feature>
<organism evidence="2 3">
    <name type="scientific">Sulfobacillus thermosulfidooxidans</name>
    <dbReference type="NCBI Taxonomy" id="28034"/>
    <lineage>
        <taxon>Bacteria</taxon>
        <taxon>Bacillati</taxon>
        <taxon>Bacillota</taxon>
        <taxon>Clostridia</taxon>
        <taxon>Eubacteriales</taxon>
        <taxon>Clostridiales Family XVII. Incertae Sedis</taxon>
        <taxon>Sulfobacillus</taxon>
    </lineage>
</organism>
<dbReference type="Pfam" id="PF19864">
    <property type="entry name" value="Radical_SAM_N2"/>
    <property type="match status" value="1"/>
</dbReference>
<dbReference type="PROSITE" id="PS51918">
    <property type="entry name" value="RADICAL_SAM"/>
    <property type="match status" value="1"/>
</dbReference>
<dbReference type="Proteomes" id="UP000242705">
    <property type="component" value="Unassembled WGS sequence"/>
</dbReference>
<dbReference type="SFLD" id="SFLDG01082">
    <property type="entry name" value="B12-binding_domain_containing"/>
    <property type="match status" value="1"/>
</dbReference>
<dbReference type="PANTHER" id="PTHR42731:SF1">
    <property type="entry name" value="RADICAL SAM DOMAIN PROTEIN"/>
    <property type="match status" value="1"/>
</dbReference>
<dbReference type="AlphaFoldDB" id="A0A2T2WQE5"/>
<dbReference type="SFLD" id="SFLDS00029">
    <property type="entry name" value="Radical_SAM"/>
    <property type="match status" value="1"/>
</dbReference>
<dbReference type="SMART" id="SM00729">
    <property type="entry name" value="Elp3"/>
    <property type="match status" value="1"/>
</dbReference>
<dbReference type="SUPFAM" id="SSF102114">
    <property type="entry name" value="Radical SAM enzymes"/>
    <property type="match status" value="1"/>
</dbReference>